<evidence type="ECO:0000313" key="1">
    <source>
        <dbReference type="EMBL" id="JAE15392.1"/>
    </source>
</evidence>
<proteinExistence type="predicted"/>
<reference evidence="1" key="2">
    <citation type="journal article" date="2015" name="Data Brief">
        <title>Shoot transcriptome of the giant reed, Arundo donax.</title>
        <authorList>
            <person name="Barrero R.A."/>
            <person name="Guerrero F.D."/>
            <person name="Moolhuijzen P."/>
            <person name="Goolsby J.A."/>
            <person name="Tidwell J."/>
            <person name="Bellgard S.E."/>
            <person name="Bellgard M.I."/>
        </authorList>
    </citation>
    <scope>NUCLEOTIDE SEQUENCE</scope>
    <source>
        <tissue evidence="1">Shoot tissue taken approximately 20 cm above the soil surface</tissue>
    </source>
</reference>
<sequence>MQRIISILVHELHITGWLIKVAQPLGKYHF</sequence>
<dbReference type="EMBL" id="GBRH01182504">
    <property type="protein sequence ID" value="JAE15392.1"/>
    <property type="molecule type" value="Transcribed_RNA"/>
</dbReference>
<accession>A0A0A9FSZ5</accession>
<protein>
    <submittedName>
        <fullName evidence="1">Uncharacterized protein</fullName>
    </submittedName>
</protein>
<name>A0A0A9FSZ5_ARUDO</name>
<organism evidence="1">
    <name type="scientific">Arundo donax</name>
    <name type="common">Giant reed</name>
    <name type="synonym">Donax arundinaceus</name>
    <dbReference type="NCBI Taxonomy" id="35708"/>
    <lineage>
        <taxon>Eukaryota</taxon>
        <taxon>Viridiplantae</taxon>
        <taxon>Streptophyta</taxon>
        <taxon>Embryophyta</taxon>
        <taxon>Tracheophyta</taxon>
        <taxon>Spermatophyta</taxon>
        <taxon>Magnoliopsida</taxon>
        <taxon>Liliopsida</taxon>
        <taxon>Poales</taxon>
        <taxon>Poaceae</taxon>
        <taxon>PACMAD clade</taxon>
        <taxon>Arundinoideae</taxon>
        <taxon>Arundineae</taxon>
        <taxon>Arundo</taxon>
    </lineage>
</organism>
<dbReference type="AlphaFoldDB" id="A0A0A9FSZ5"/>
<reference evidence="1" key="1">
    <citation type="submission" date="2014-09" db="EMBL/GenBank/DDBJ databases">
        <authorList>
            <person name="Magalhaes I.L.F."/>
            <person name="Oliveira U."/>
            <person name="Santos F.R."/>
            <person name="Vidigal T.H.D.A."/>
            <person name="Brescovit A.D."/>
            <person name="Santos A.J."/>
        </authorList>
    </citation>
    <scope>NUCLEOTIDE SEQUENCE</scope>
    <source>
        <tissue evidence="1">Shoot tissue taken approximately 20 cm above the soil surface</tissue>
    </source>
</reference>